<dbReference type="InterPro" id="IPR043129">
    <property type="entry name" value="ATPase_NBD"/>
</dbReference>
<dbReference type="Proteomes" id="UP000267368">
    <property type="component" value="Unassembled WGS sequence"/>
</dbReference>
<dbReference type="PANTHER" id="PTHR32329">
    <property type="entry name" value="BIFUNCTIONAL PROTEIN [INCLUDES 2-HYDROXYACYL-COA DEHYDRATASE (N-TER) AND ITS ACTIVATOR DOMAIN (C_TERM)-RELATED"/>
    <property type="match status" value="1"/>
</dbReference>
<evidence type="ECO:0000259" key="5">
    <source>
        <dbReference type="Pfam" id="PF01869"/>
    </source>
</evidence>
<dbReference type="CDD" id="cd24109">
    <property type="entry name" value="ASKHA_NBD_YjiL-like"/>
    <property type="match status" value="1"/>
</dbReference>
<evidence type="ECO:0000313" key="7">
    <source>
        <dbReference type="Proteomes" id="UP000267368"/>
    </source>
</evidence>
<dbReference type="InterPro" id="IPR051805">
    <property type="entry name" value="Dehydratase_Activator_Redct"/>
</dbReference>
<dbReference type="Pfam" id="PF01869">
    <property type="entry name" value="BcrAD_BadFG"/>
    <property type="match status" value="1"/>
</dbReference>
<dbReference type="Gene3D" id="3.30.420.40">
    <property type="match status" value="2"/>
</dbReference>
<evidence type="ECO:0000256" key="3">
    <source>
        <dbReference type="ARBA" id="ARBA00023004"/>
    </source>
</evidence>
<keyword evidence="4" id="KW-0411">Iron-sulfur</keyword>
<protein>
    <submittedName>
        <fullName evidence="6">CoA activase</fullName>
    </submittedName>
</protein>
<dbReference type="InterPro" id="IPR002731">
    <property type="entry name" value="ATPase_BadF"/>
</dbReference>
<keyword evidence="3" id="KW-0408">Iron</keyword>
<comment type="caution">
    <text evidence="6">The sequence shown here is derived from an EMBL/GenBank/DDBJ whole genome shotgun (WGS) entry which is preliminary data.</text>
</comment>
<evidence type="ECO:0000256" key="1">
    <source>
        <dbReference type="ARBA" id="ARBA00001966"/>
    </source>
</evidence>
<gene>
    <name evidence="6" type="ORF">DMP07_01545</name>
</gene>
<keyword evidence="7" id="KW-1185">Reference proteome</keyword>
<dbReference type="AlphaFoldDB" id="A0A3N0AIA2"/>
<evidence type="ECO:0000256" key="4">
    <source>
        <dbReference type="ARBA" id="ARBA00023014"/>
    </source>
</evidence>
<dbReference type="SUPFAM" id="SSF53067">
    <property type="entry name" value="Actin-like ATPase domain"/>
    <property type="match status" value="1"/>
</dbReference>
<keyword evidence="2" id="KW-0479">Metal-binding</keyword>
<organism evidence="6 7">
    <name type="scientific">Slackia faecicanis</name>
    <dbReference type="NCBI Taxonomy" id="255723"/>
    <lineage>
        <taxon>Bacteria</taxon>
        <taxon>Bacillati</taxon>
        <taxon>Actinomycetota</taxon>
        <taxon>Coriobacteriia</taxon>
        <taxon>Eggerthellales</taxon>
        <taxon>Eggerthellaceae</taxon>
        <taxon>Slackia</taxon>
    </lineage>
</organism>
<accession>A0A3N0AIA2</accession>
<evidence type="ECO:0000313" key="6">
    <source>
        <dbReference type="EMBL" id="RNL21550.1"/>
    </source>
</evidence>
<reference evidence="7" key="1">
    <citation type="submission" date="2018-05" db="EMBL/GenBank/DDBJ databases">
        <title>Genome Sequencing of selected type strains of the family Eggerthellaceae.</title>
        <authorList>
            <person name="Danylec N."/>
            <person name="Stoll D.A."/>
            <person name="Doetsch A."/>
            <person name="Huch M."/>
        </authorList>
    </citation>
    <scope>NUCLEOTIDE SEQUENCE [LARGE SCALE GENOMIC DNA]</scope>
    <source>
        <strain evidence="7">DSM 17537</strain>
    </source>
</reference>
<dbReference type="PANTHER" id="PTHR32329:SF2">
    <property type="entry name" value="BIFUNCTIONAL PROTEIN [INCLUDES 2-HYDROXYACYL-COA DEHYDRATASE (N-TER) AND ITS ACTIVATOR DOMAIN (C_TERM)"/>
    <property type="match status" value="1"/>
</dbReference>
<proteinExistence type="predicted"/>
<dbReference type="OrthoDB" id="9177882at2"/>
<sequence>MGGLDAVKPIRVGIDIGSTAAKAAVFEGDKLAFTTAIPTGYNSADAAARLAEELRLQGYDVEDPRASTVATGYGRISVPFADKAVTEITCHGRGAAFLFGDDVTVVDVGGQDTKAIRLAKGKVAKFVMNDKCSAGTGKFLEIMANRLGVSMPELSVLAREGEPTPISSMCTVFAESEVISLIGRGIPREDIACGVIDSVVAKVVPLVSQVGGDSYVLTGGLCDEAYVVQRLAGALGAPVRTTPEARFAGAIGAALSAS</sequence>
<dbReference type="InterPro" id="IPR008275">
    <property type="entry name" value="CoA_E_activase_dom"/>
</dbReference>
<evidence type="ECO:0000256" key="2">
    <source>
        <dbReference type="ARBA" id="ARBA00022723"/>
    </source>
</evidence>
<dbReference type="EMBL" id="QICB01000001">
    <property type="protein sequence ID" value="RNL21550.1"/>
    <property type="molecule type" value="Genomic_DNA"/>
</dbReference>
<dbReference type="GO" id="GO:0046872">
    <property type="term" value="F:metal ion binding"/>
    <property type="evidence" value="ECO:0007669"/>
    <property type="project" value="UniProtKB-KW"/>
</dbReference>
<comment type="cofactor">
    <cofactor evidence="1">
        <name>[4Fe-4S] cluster</name>
        <dbReference type="ChEBI" id="CHEBI:49883"/>
    </cofactor>
</comment>
<dbReference type="GO" id="GO:0051536">
    <property type="term" value="F:iron-sulfur cluster binding"/>
    <property type="evidence" value="ECO:0007669"/>
    <property type="project" value="UniProtKB-KW"/>
</dbReference>
<dbReference type="NCBIfam" id="TIGR00241">
    <property type="entry name" value="CoA_E_activ"/>
    <property type="match status" value="1"/>
</dbReference>
<name>A0A3N0AIA2_9ACTN</name>
<feature type="domain" description="ATPase BadF/BadG/BcrA/BcrD type" evidence="5">
    <location>
        <begin position="12"/>
        <end position="257"/>
    </location>
</feature>